<name>F4XXC3_9CYAN</name>
<organism evidence="1 2">
    <name type="scientific">Moorena producens 3L</name>
    <dbReference type="NCBI Taxonomy" id="489825"/>
    <lineage>
        <taxon>Bacteria</taxon>
        <taxon>Bacillati</taxon>
        <taxon>Cyanobacteriota</taxon>
        <taxon>Cyanophyceae</taxon>
        <taxon>Coleofasciculales</taxon>
        <taxon>Coleofasciculaceae</taxon>
        <taxon>Moorena</taxon>
    </lineage>
</organism>
<protein>
    <submittedName>
        <fullName evidence="1">Uncharacterized protein</fullName>
    </submittedName>
</protein>
<gene>
    <name evidence="1" type="ORF">LYNGBM3L_47120</name>
</gene>
<keyword evidence="2" id="KW-1185">Reference proteome</keyword>
<evidence type="ECO:0000313" key="2">
    <source>
        <dbReference type="Proteomes" id="UP000003959"/>
    </source>
</evidence>
<evidence type="ECO:0000313" key="1">
    <source>
        <dbReference type="EMBL" id="EGJ30782.1"/>
    </source>
</evidence>
<dbReference type="EMBL" id="GL890946">
    <property type="protein sequence ID" value="EGJ30782.1"/>
    <property type="molecule type" value="Genomic_DNA"/>
</dbReference>
<accession>F4XXC3</accession>
<dbReference type="Proteomes" id="UP000003959">
    <property type="component" value="Unassembled WGS sequence"/>
</dbReference>
<dbReference type="AlphaFoldDB" id="F4XXC3"/>
<sequence length="28" mass="3252">MVYNQGKKFNVVWAKVKIITEASSKRLI</sequence>
<dbReference type="HOGENOM" id="CLU_3412695_0_0_3"/>
<proteinExistence type="predicted"/>
<reference evidence="2" key="1">
    <citation type="journal article" date="2011" name="Proc. Natl. Acad. Sci. U.S.A.">
        <title>Genomic insights into the physiology and ecology of the marine filamentous cyanobacterium Lyngbya majuscula.</title>
        <authorList>
            <person name="Jones A.C."/>
            <person name="Monroe E.A."/>
            <person name="Podell S."/>
            <person name="Hess W.R."/>
            <person name="Klages S."/>
            <person name="Esquenazi E."/>
            <person name="Niessen S."/>
            <person name="Hoover H."/>
            <person name="Rothmann M."/>
            <person name="Lasken R.S."/>
            <person name="Yates J.R.III."/>
            <person name="Reinhardt R."/>
            <person name="Kube M."/>
            <person name="Burkart M.D."/>
            <person name="Allen E.E."/>
            <person name="Dorrestein P.C."/>
            <person name="Gerwick W.H."/>
            <person name="Gerwick L."/>
        </authorList>
    </citation>
    <scope>NUCLEOTIDE SEQUENCE [LARGE SCALE GENOMIC DNA]</scope>
    <source>
        <strain evidence="2">3L</strain>
    </source>
</reference>